<dbReference type="GO" id="GO:0005856">
    <property type="term" value="C:cytoskeleton"/>
    <property type="evidence" value="ECO:0007669"/>
    <property type="project" value="TreeGrafter"/>
</dbReference>
<name>A0A0L7MA77_PLAF4</name>
<reference evidence="4" key="2">
    <citation type="submission" date="2006-09" db="EMBL/GenBank/DDBJ databases">
        <title>The genome sequence of Plasmodium falciparum Dd2.</title>
        <authorList>
            <consortium name="The Broad Institute Genome Sequencing Platform"/>
            <person name="Birren B."/>
            <person name="Lander E."/>
            <person name="Galagan J."/>
            <person name="Nusbaum C."/>
            <person name="Devon K."/>
            <person name="Henn M."/>
            <person name="Jaffe D."/>
            <person name="Butler J."/>
            <person name="Alvarez P."/>
            <person name="Gnerre S."/>
            <person name="Grabherr M."/>
            <person name="Kleber M."/>
            <person name="Mauceli E."/>
            <person name="Brockman W."/>
            <person name="MacCallum I.A."/>
            <person name="Rounsley S."/>
            <person name="Young S."/>
            <person name="LaButti K."/>
            <person name="Pushparaj V."/>
            <person name="DeCaprio D."/>
            <person name="Crawford M."/>
            <person name="Koehrsen M."/>
            <person name="Engels R."/>
            <person name="Montgomery P."/>
            <person name="Pearson M."/>
            <person name="Howarth C."/>
            <person name="Larson L."/>
            <person name="Luoma S."/>
            <person name="White J."/>
            <person name="Kodira C."/>
            <person name="Zeng Q."/>
            <person name="O'Leary S."/>
            <person name="Yandava C."/>
            <person name="Alvarado L."/>
            <person name="Wirth D."/>
            <person name="Volkman S."/>
            <person name="Hartl D."/>
        </authorList>
    </citation>
    <scope>NUCLEOTIDE SEQUENCE [LARGE SCALE GENOMIC DNA]</scope>
</reference>
<dbReference type="Proteomes" id="UP000054282">
    <property type="component" value="Unassembled WGS sequence"/>
</dbReference>
<evidence type="ECO:0000256" key="2">
    <source>
        <dbReference type="SAM" id="Coils"/>
    </source>
</evidence>
<keyword evidence="1 2" id="KW-0175">Coiled coil</keyword>
<organism evidence="3 4">
    <name type="scientific">Plasmodium falciparum (isolate Dd2)</name>
    <dbReference type="NCBI Taxonomy" id="57267"/>
    <lineage>
        <taxon>Eukaryota</taxon>
        <taxon>Sar</taxon>
        <taxon>Alveolata</taxon>
        <taxon>Apicomplexa</taxon>
        <taxon>Aconoidasida</taxon>
        <taxon>Haemosporida</taxon>
        <taxon>Plasmodiidae</taxon>
        <taxon>Plasmodium</taxon>
        <taxon>Plasmodium (Laverania)</taxon>
    </lineage>
</organism>
<dbReference type="EMBL" id="GG703136">
    <property type="protein sequence ID" value="KOB89757.1"/>
    <property type="molecule type" value="Genomic_DNA"/>
</dbReference>
<evidence type="ECO:0000313" key="3">
    <source>
        <dbReference type="EMBL" id="KOB89757.1"/>
    </source>
</evidence>
<dbReference type="PANTHER" id="PTHR32083">
    <property type="entry name" value="CILIA AND FLAGELLA-ASSOCIATED PROTEIN 58-RELATED"/>
    <property type="match status" value="1"/>
</dbReference>
<dbReference type="KEGG" id="pfd:PFDG_05308"/>
<reference evidence="4" key="1">
    <citation type="submission" date="2006-09" db="EMBL/GenBank/DDBJ databases">
        <title>Annotation of Plasmodium falciparum Dd2.</title>
        <authorList>
            <consortium name="The Broad Institute Genome Sequencing Platform"/>
            <person name="Volkman S.K."/>
            <person name="Neafsey D.E."/>
            <person name="Dash A.P."/>
            <person name="Chitnis C.E."/>
            <person name="Hartl D.L."/>
            <person name="Young S.K."/>
            <person name="Zeng Q."/>
            <person name="Koehrsen M."/>
            <person name="Alvarado L."/>
            <person name="Berlin A."/>
            <person name="Borenstein D."/>
            <person name="Chapman S.B."/>
            <person name="Chen Z."/>
            <person name="Engels R."/>
            <person name="Freedman E."/>
            <person name="Gellesch M."/>
            <person name="Goldberg J."/>
            <person name="Griggs A."/>
            <person name="Gujja S."/>
            <person name="Heilman E.R."/>
            <person name="Heiman D.I."/>
            <person name="Howarth C."/>
            <person name="Jen D."/>
            <person name="Larson L."/>
            <person name="Mehta T."/>
            <person name="Neiman D."/>
            <person name="Park D."/>
            <person name="Pearson M."/>
            <person name="Roberts A."/>
            <person name="Saif S."/>
            <person name="Shea T."/>
            <person name="Shenoy N."/>
            <person name="Sisk P."/>
            <person name="Stolte C."/>
            <person name="Sykes S."/>
            <person name="Walk T."/>
            <person name="White J."/>
            <person name="Yandava C."/>
            <person name="Haas B."/>
            <person name="Henn M.R."/>
            <person name="Nusbaum C."/>
            <person name="Birren B."/>
        </authorList>
    </citation>
    <scope>NUCLEOTIDE SEQUENCE [LARGE SCALE GENOMIC DNA]</scope>
</reference>
<protein>
    <submittedName>
        <fullName evidence="3">Uncharacterized protein</fullName>
    </submittedName>
</protein>
<gene>
    <name evidence="3" type="ORF">PFDG_05308</name>
</gene>
<accession>A0A0L7MA77</accession>
<feature type="non-terminal residue" evidence="3">
    <location>
        <position position="1"/>
    </location>
</feature>
<dbReference type="AlphaFoldDB" id="A0A0L7MA77"/>
<proteinExistence type="predicted"/>
<sequence length="97" mass="11537">IKIIILLKKKKRLKNTNQLTNISEQLLENNKQEINNLKKSLIDEQKKVKTLTEELENPIYIHRWRNLEGNDPTSHELIQKLKIVQKKIIEKTEEAVK</sequence>
<evidence type="ECO:0000313" key="4">
    <source>
        <dbReference type="Proteomes" id="UP000054282"/>
    </source>
</evidence>
<feature type="coiled-coil region" evidence="2">
    <location>
        <begin position="24"/>
        <end position="54"/>
    </location>
</feature>
<evidence type="ECO:0000256" key="1">
    <source>
        <dbReference type="ARBA" id="ARBA00023054"/>
    </source>
</evidence>
<dbReference type="PANTHER" id="PTHR32083:SF0">
    <property type="entry name" value="CILIA AND FLAGELLA-ASSOCIATED PROTEIN 58"/>
    <property type="match status" value="1"/>
</dbReference>